<reference evidence="1 2" key="1">
    <citation type="journal article" date="2012" name="Genet. Mol. Biol.">
        <title>Analysis of 16S rRNA and mxaF genes revealing insights into Methylobacterium niche-specific plant association.</title>
        <authorList>
            <person name="Dourado M.N."/>
            <person name="Andreote F.D."/>
            <person name="Dini-Andreote F."/>
            <person name="Conti R."/>
            <person name="Araujo J.M."/>
            <person name="Araujo W.L."/>
        </authorList>
    </citation>
    <scope>NUCLEOTIDE SEQUENCE [LARGE SCALE GENOMIC DNA]</scope>
    <source>
        <strain evidence="1 2">SR1.6/6</strain>
    </source>
</reference>
<dbReference type="EMBL" id="CP043538">
    <property type="protein sequence ID" value="QGY01862.1"/>
    <property type="molecule type" value="Genomic_DNA"/>
</dbReference>
<name>A0A6B9FIN1_9HYPH</name>
<dbReference type="AlphaFoldDB" id="A0A6B9FIN1"/>
<evidence type="ECO:0000313" key="2">
    <source>
        <dbReference type="Proteomes" id="UP000012488"/>
    </source>
</evidence>
<evidence type="ECO:0000313" key="1">
    <source>
        <dbReference type="EMBL" id="QGY01862.1"/>
    </source>
</evidence>
<gene>
    <name evidence="1" type="ORF">MMSR116_08195</name>
</gene>
<accession>A0A6B9FIN1</accession>
<dbReference type="Proteomes" id="UP000012488">
    <property type="component" value="Chromosome"/>
</dbReference>
<dbReference type="OrthoDB" id="7998277at2"/>
<reference evidence="1 2" key="2">
    <citation type="journal article" date="2013" name="Genome Announc.">
        <title>Draft Genome Sequence of Methylobacterium mesophilicum Strain SR1.6/6, Isolated from Citrus sinensis.</title>
        <authorList>
            <person name="Marinho Almeida D."/>
            <person name="Dini-Andreote F."/>
            <person name="Camargo Neves A.A."/>
            <person name="Juca Ramos R.T."/>
            <person name="Andreote F.D."/>
            <person name="Carneiro A.R."/>
            <person name="Oliveira de Souza Lima A."/>
            <person name="Caracciolo Gomes de Sa P.H."/>
            <person name="Ribeiro Barbosa M.S."/>
            <person name="Araujo W.L."/>
            <person name="Silva A."/>
        </authorList>
    </citation>
    <scope>NUCLEOTIDE SEQUENCE [LARGE SCALE GENOMIC DNA]</scope>
    <source>
        <strain evidence="1 2">SR1.6/6</strain>
    </source>
</reference>
<organism evidence="1 2">
    <name type="scientific">Methylobacterium mesophilicum SR1.6/6</name>
    <dbReference type="NCBI Taxonomy" id="908290"/>
    <lineage>
        <taxon>Bacteria</taxon>
        <taxon>Pseudomonadati</taxon>
        <taxon>Pseudomonadota</taxon>
        <taxon>Alphaproteobacteria</taxon>
        <taxon>Hyphomicrobiales</taxon>
        <taxon>Methylobacteriaceae</taxon>
        <taxon>Methylobacterium</taxon>
    </lineage>
</organism>
<sequence length="409" mass="46713">MRDVYTCRFTLSGPPGEIARFQNECSRVFNDEPNRPVSLDCDEPVRNLFDKTVADGDPSDQTHAITDLAADDAEWCGWLSSYWRTQRDTWAFREALLDDATYDCAFVTDDPSIFSIVDFFAQHHPSLEGTFIATGFGCEYCTVGIVRSGAFVSCEDRYHPLALLLIQAHDWPQPAPTKSARALLASMADYVQFEDLRRAADAGPAYLTWIRNAFVEFCQSLDRKLAVYLVLEGVVVDVHDHLENVLGSTGRQDLKRYDKETDPYERPIWAPDGASCVAFLRKQHCFRTPVERQLTRMLVAGMRENAFFGHDHQPIILPLSWFGHDELCDWAKLTLSRPDAPFDCEDDVLLREHLRGRAEALANHIKAYLHGSEDWSPEVVLLIRNWYSTCHYPGHGLRYEDYKKRAPLL</sequence>
<dbReference type="KEGG" id="mmes:MMSR116_08195"/>
<dbReference type="RefSeq" id="WP_158168621.1">
    <property type="nucleotide sequence ID" value="NZ_CP043538.1"/>
</dbReference>
<proteinExistence type="predicted"/>
<protein>
    <submittedName>
        <fullName evidence="1">Uncharacterized protein</fullName>
    </submittedName>
</protein>